<dbReference type="PROSITE" id="PS00216">
    <property type="entry name" value="SUGAR_TRANSPORT_1"/>
    <property type="match status" value="1"/>
</dbReference>
<dbReference type="EMBL" id="CP095342">
    <property type="protein sequence ID" value="XAG61282.1"/>
    <property type="molecule type" value="Genomic_DNA"/>
</dbReference>
<keyword evidence="4" id="KW-1003">Cell membrane</keyword>
<feature type="transmembrane region" description="Helical" evidence="8">
    <location>
        <begin position="57"/>
        <end position="76"/>
    </location>
</feature>
<dbReference type="GO" id="GO:0042910">
    <property type="term" value="F:xenobiotic transmembrane transporter activity"/>
    <property type="evidence" value="ECO:0007669"/>
    <property type="project" value="InterPro"/>
</dbReference>
<feature type="transmembrane region" description="Helical" evidence="8">
    <location>
        <begin position="219"/>
        <end position="243"/>
    </location>
</feature>
<evidence type="ECO:0000313" key="10">
    <source>
        <dbReference type="EMBL" id="XAG61282.1"/>
    </source>
</evidence>
<keyword evidence="3" id="KW-0813">Transport</keyword>
<dbReference type="InterPro" id="IPR036259">
    <property type="entry name" value="MFS_trans_sf"/>
</dbReference>
<evidence type="ECO:0000256" key="5">
    <source>
        <dbReference type="ARBA" id="ARBA00022692"/>
    </source>
</evidence>
<evidence type="ECO:0000256" key="3">
    <source>
        <dbReference type="ARBA" id="ARBA00022448"/>
    </source>
</evidence>
<feature type="transmembrane region" description="Helical" evidence="8">
    <location>
        <begin position="255"/>
        <end position="273"/>
    </location>
</feature>
<gene>
    <name evidence="10" type="ORF">MRL64_00255</name>
</gene>
<dbReference type="InterPro" id="IPR005829">
    <property type="entry name" value="Sugar_transporter_CS"/>
</dbReference>
<comment type="subcellular location">
    <subcellularLocation>
        <location evidence="1">Cell membrane</location>
        <topology evidence="1">Multi-pass membrane protein</topology>
    </subcellularLocation>
</comment>
<name>A0AAU6TI15_UNCXX</name>
<evidence type="ECO:0000256" key="8">
    <source>
        <dbReference type="SAM" id="Phobius"/>
    </source>
</evidence>
<feature type="transmembrane region" description="Helical" evidence="8">
    <location>
        <begin position="20"/>
        <end position="37"/>
    </location>
</feature>
<dbReference type="InterPro" id="IPR020846">
    <property type="entry name" value="MFS_dom"/>
</dbReference>
<feature type="transmembrane region" description="Helical" evidence="8">
    <location>
        <begin position="342"/>
        <end position="361"/>
    </location>
</feature>
<feature type="transmembrane region" description="Helical" evidence="8">
    <location>
        <begin position="285"/>
        <end position="304"/>
    </location>
</feature>
<dbReference type="InterPro" id="IPR004812">
    <property type="entry name" value="Efflux_drug-R_Bcr/CmlA"/>
</dbReference>
<dbReference type="Pfam" id="PF07690">
    <property type="entry name" value="MFS_1"/>
    <property type="match status" value="1"/>
</dbReference>
<dbReference type="PANTHER" id="PTHR23502:SF70">
    <property type="entry name" value="BCR_CFLA FAMILY EFFLUX TRANSPORTER"/>
    <property type="match status" value="1"/>
</dbReference>
<feature type="transmembrane region" description="Helical" evidence="8">
    <location>
        <begin position="170"/>
        <end position="192"/>
    </location>
</feature>
<comment type="similarity">
    <text evidence="2">Belongs to the major facilitator superfamily. Bcr/CmlA family.</text>
</comment>
<dbReference type="Gene3D" id="1.20.1720.10">
    <property type="entry name" value="Multidrug resistance protein D"/>
    <property type="match status" value="1"/>
</dbReference>
<keyword evidence="6 8" id="KW-1133">Transmembrane helix</keyword>
<feature type="transmembrane region" description="Helical" evidence="8">
    <location>
        <begin position="373"/>
        <end position="390"/>
    </location>
</feature>
<evidence type="ECO:0000256" key="2">
    <source>
        <dbReference type="ARBA" id="ARBA00006236"/>
    </source>
</evidence>
<evidence type="ECO:0000256" key="4">
    <source>
        <dbReference type="ARBA" id="ARBA00022475"/>
    </source>
</evidence>
<accession>A0AAU6TI15</accession>
<dbReference type="AlphaFoldDB" id="A0AAU6TI15"/>
<dbReference type="GO" id="GO:1990961">
    <property type="term" value="P:xenobiotic detoxification by transmembrane export across the plasma membrane"/>
    <property type="evidence" value="ECO:0007669"/>
    <property type="project" value="InterPro"/>
</dbReference>
<protein>
    <submittedName>
        <fullName evidence="10">Multidrug effflux MFS transporter</fullName>
    </submittedName>
</protein>
<dbReference type="CDD" id="cd17320">
    <property type="entry name" value="MFS_MdfA_MDR_like"/>
    <property type="match status" value="1"/>
</dbReference>
<feature type="transmembrane region" description="Helical" evidence="8">
    <location>
        <begin position="83"/>
        <end position="103"/>
    </location>
</feature>
<dbReference type="PROSITE" id="PS50850">
    <property type="entry name" value="MFS"/>
    <property type="match status" value="1"/>
</dbReference>
<feature type="domain" description="Major facilitator superfamily (MFS) profile" evidence="9">
    <location>
        <begin position="18"/>
        <end position="396"/>
    </location>
</feature>
<dbReference type="NCBIfam" id="TIGR00710">
    <property type="entry name" value="efflux_Bcr_CflA"/>
    <property type="match status" value="1"/>
</dbReference>
<keyword evidence="5 8" id="KW-0812">Transmembrane</keyword>
<feature type="transmembrane region" description="Helical" evidence="8">
    <location>
        <begin position="109"/>
        <end position="130"/>
    </location>
</feature>
<dbReference type="InterPro" id="IPR011701">
    <property type="entry name" value="MFS"/>
</dbReference>
<sequence>MWNTSVNVTALPTPSRLQMVLLTLLVLFSPLAIDIYLPALPKIAQTFHVEHALAQDTITWFLFAMGVGQLFAGPLADKYGRRTVALVGISIYTLSALLAWSAQSIEWMLIARLLQGLGACATSVAAFATVRDLFGPERSGKMISYLNGAICFIPALAPILGSWLTQQFGWRANFSFMAGFAMTIGLLILFSMKETNPTTEKQAYFAWSRYWSVLKTPSFLFHASLCMLAMAVILAYVVSAPLILMDRLGLSMNQFTFWFGINALVNIIACLSAPKVMDRVGTHRTLVLGIIALLVGGSVMVMLAEVATALAFMLPIFISSIGFAWILGAAAGKALAPFGDRAGTAAALLGLFQMSGSGLLVGTLQRLSFEPQILIALHMWLVAPALIILFSKVGRRWHQWVLNS</sequence>
<dbReference type="SUPFAM" id="SSF103473">
    <property type="entry name" value="MFS general substrate transporter"/>
    <property type="match status" value="1"/>
</dbReference>
<organism evidence="10">
    <name type="scientific">bacterium 19MO02SH05</name>
    <dbReference type="NCBI Taxonomy" id="2920696"/>
    <lineage>
        <taxon>Bacteria</taxon>
    </lineage>
</organism>
<proteinExistence type="inferred from homology"/>
<feature type="transmembrane region" description="Helical" evidence="8">
    <location>
        <begin position="142"/>
        <end position="164"/>
    </location>
</feature>
<evidence type="ECO:0000256" key="7">
    <source>
        <dbReference type="ARBA" id="ARBA00023136"/>
    </source>
</evidence>
<evidence type="ECO:0000259" key="9">
    <source>
        <dbReference type="PROSITE" id="PS50850"/>
    </source>
</evidence>
<reference evidence="10" key="1">
    <citation type="submission" date="2022-03" db="EMBL/GenBank/DDBJ databases">
        <title>Sea Food Isolates.</title>
        <authorList>
            <person name="Li c."/>
        </authorList>
    </citation>
    <scope>NUCLEOTIDE SEQUENCE</scope>
    <source>
        <strain evidence="10">19MO02SH05</strain>
    </source>
</reference>
<dbReference type="PANTHER" id="PTHR23502">
    <property type="entry name" value="MAJOR FACILITATOR SUPERFAMILY"/>
    <property type="match status" value="1"/>
</dbReference>
<keyword evidence="7 8" id="KW-0472">Membrane</keyword>
<feature type="transmembrane region" description="Helical" evidence="8">
    <location>
        <begin position="310"/>
        <end position="330"/>
    </location>
</feature>
<evidence type="ECO:0000256" key="6">
    <source>
        <dbReference type="ARBA" id="ARBA00022989"/>
    </source>
</evidence>
<dbReference type="GO" id="GO:0005886">
    <property type="term" value="C:plasma membrane"/>
    <property type="evidence" value="ECO:0007669"/>
    <property type="project" value="UniProtKB-SubCell"/>
</dbReference>
<evidence type="ECO:0000256" key="1">
    <source>
        <dbReference type="ARBA" id="ARBA00004651"/>
    </source>
</evidence>